<keyword evidence="2 3" id="KW-0732">Signal</keyword>
<dbReference type="PANTHER" id="PTHR33227:SF6">
    <property type="entry name" value="PROTEIN GRIM REAPER"/>
    <property type="match status" value="1"/>
</dbReference>
<organism evidence="4 5">
    <name type="scientific">Cicer arietinum</name>
    <name type="common">Chickpea</name>
    <name type="synonym">Garbanzo</name>
    <dbReference type="NCBI Taxonomy" id="3827"/>
    <lineage>
        <taxon>Eukaryota</taxon>
        <taxon>Viridiplantae</taxon>
        <taxon>Streptophyta</taxon>
        <taxon>Embryophyta</taxon>
        <taxon>Tracheophyta</taxon>
        <taxon>Spermatophyta</taxon>
        <taxon>Magnoliopsida</taxon>
        <taxon>eudicotyledons</taxon>
        <taxon>Gunneridae</taxon>
        <taxon>Pentapetalae</taxon>
        <taxon>rosids</taxon>
        <taxon>fabids</taxon>
        <taxon>Fabales</taxon>
        <taxon>Fabaceae</taxon>
        <taxon>Papilionoideae</taxon>
        <taxon>50 kb inversion clade</taxon>
        <taxon>NPAAA clade</taxon>
        <taxon>Hologalegina</taxon>
        <taxon>IRL clade</taxon>
        <taxon>Cicereae</taxon>
        <taxon>Cicer</taxon>
    </lineage>
</organism>
<dbReference type="RefSeq" id="XP_004488748.1">
    <property type="nucleotide sequence ID" value="XM_004488691.2"/>
</dbReference>
<reference evidence="4" key="1">
    <citation type="journal article" date="2013" name="Nat. Biotechnol.">
        <title>Draft genome sequence of chickpea (Cicer arietinum) provides a resource for trait improvement.</title>
        <authorList>
            <person name="Varshney R.K."/>
            <person name="Song C."/>
            <person name="Saxena R.K."/>
            <person name="Azam S."/>
            <person name="Yu S."/>
            <person name="Sharpe A.G."/>
            <person name="Cannon S."/>
            <person name="Baek J."/>
            <person name="Rosen B.D."/>
            <person name="Tar'an B."/>
            <person name="Millan T."/>
            <person name="Zhang X."/>
            <person name="Ramsay L.D."/>
            <person name="Iwata A."/>
            <person name="Wang Y."/>
            <person name="Nelson W."/>
            <person name="Farmer A.D."/>
            <person name="Gaur P.M."/>
            <person name="Soderlund C."/>
            <person name="Penmetsa R.V."/>
            <person name="Xu C."/>
            <person name="Bharti A.K."/>
            <person name="He W."/>
            <person name="Winter P."/>
            <person name="Zhao S."/>
            <person name="Hane J.K."/>
            <person name="Carrasquilla-Garcia N."/>
            <person name="Condie J.A."/>
            <person name="Upadhyaya H.D."/>
            <person name="Luo M.C."/>
            <person name="Thudi M."/>
            <person name="Gowda C.L."/>
            <person name="Singh N.P."/>
            <person name="Lichtenzveig J."/>
            <person name="Gali K.K."/>
            <person name="Rubio J."/>
            <person name="Nadarajan N."/>
            <person name="Dolezel J."/>
            <person name="Bansal K.C."/>
            <person name="Xu X."/>
            <person name="Edwards D."/>
            <person name="Zhang G."/>
            <person name="Kahl G."/>
            <person name="Gil J."/>
            <person name="Singh K.B."/>
            <person name="Datta S.K."/>
            <person name="Jackson S.A."/>
            <person name="Wang J."/>
            <person name="Cook D.R."/>
        </authorList>
    </citation>
    <scope>NUCLEOTIDE SEQUENCE [LARGE SCALE GENOMIC DNA]</scope>
    <source>
        <strain evidence="4">cv. CDC Frontier</strain>
    </source>
</reference>
<dbReference type="eggNOG" id="ENOG502S52A">
    <property type="taxonomic scope" value="Eukaryota"/>
</dbReference>
<reference evidence="5" key="2">
    <citation type="submission" date="2025-08" db="UniProtKB">
        <authorList>
            <consortium name="RefSeq"/>
        </authorList>
    </citation>
    <scope>IDENTIFICATION</scope>
    <source>
        <tissue evidence="5">Etiolated seedlings</tissue>
    </source>
</reference>
<evidence type="ECO:0000256" key="1">
    <source>
        <dbReference type="ARBA" id="ARBA00006010"/>
    </source>
</evidence>
<dbReference type="Proteomes" id="UP000087171">
    <property type="component" value="Chromosome Ca1"/>
</dbReference>
<proteinExistence type="inferred from homology"/>
<feature type="signal peptide" evidence="3">
    <location>
        <begin position="1"/>
        <end position="27"/>
    </location>
</feature>
<evidence type="ECO:0000313" key="4">
    <source>
        <dbReference type="Proteomes" id="UP000087171"/>
    </source>
</evidence>
<dbReference type="AlphaFoldDB" id="A0A1S2XIM3"/>
<keyword evidence="4" id="KW-1185">Reference proteome</keyword>
<dbReference type="InterPro" id="IPR006969">
    <property type="entry name" value="Stig-like"/>
</dbReference>
<feature type="chain" id="PRO_5010255292" evidence="3">
    <location>
        <begin position="28"/>
        <end position="151"/>
    </location>
</feature>
<evidence type="ECO:0000256" key="3">
    <source>
        <dbReference type="SAM" id="SignalP"/>
    </source>
</evidence>
<dbReference type="PaxDb" id="3827-XP_004488748.1"/>
<sequence length="151" mass="16535">MAKTLLMLTTILSLLITFSLHFQIAFSIDTYGDKEEYYKLDSTFPHYKSKSRFLATAIKKGAQCNPIAKNICNGVLANKGTELLQCCKKKCVNVVGDMNNCGQCGNKCKLGGERCCGGVCINILYNDNNCGKCNKKCKGGVRCRIGFCGYA</sequence>
<accession>A0A1S2XIM3</accession>
<dbReference type="Pfam" id="PF04885">
    <property type="entry name" value="Stig1"/>
    <property type="match status" value="1"/>
</dbReference>
<protein>
    <submittedName>
        <fullName evidence="5">Protein GRIM REAPER-like</fullName>
    </submittedName>
</protein>
<dbReference type="OrthoDB" id="2013942at2759"/>
<evidence type="ECO:0000313" key="5">
    <source>
        <dbReference type="RefSeq" id="XP_004488748.1"/>
    </source>
</evidence>
<name>A0A1S2XIM3_CICAR</name>
<evidence type="ECO:0000256" key="2">
    <source>
        <dbReference type="ARBA" id="ARBA00022729"/>
    </source>
</evidence>
<dbReference type="PANTHER" id="PTHR33227">
    <property type="entry name" value="STIGMA-SPECIFIC STIG1-LIKE PROTEIN 3"/>
    <property type="match status" value="1"/>
</dbReference>
<comment type="similarity">
    <text evidence="1">Belongs to the STIG1 family.</text>
</comment>
<gene>
    <name evidence="5" type="primary">LOC101502067</name>
</gene>